<protein>
    <recommendedName>
        <fullName evidence="3 10">Lipid-A-disaccharide synthase</fullName>
        <ecNumber evidence="2 10">2.4.1.182</ecNumber>
    </recommendedName>
</protein>
<dbReference type="GO" id="GO:0009245">
    <property type="term" value="P:lipid A biosynthetic process"/>
    <property type="evidence" value="ECO:0007669"/>
    <property type="project" value="UniProtKB-UniRule"/>
</dbReference>
<dbReference type="Pfam" id="PF02684">
    <property type="entry name" value="LpxB"/>
    <property type="match status" value="1"/>
</dbReference>
<keyword evidence="7 10" id="KW-0808">Transferase</keyword>
<comment type="function">
    <text evidence="1 10">Condensation of UDP-2,3-diacylglucosamine and 2,3-diacylglucosamine-1-phosphate to form lipid A disaccharide, a precursor of lipid A, a phosphorylated glycolipid that anchors the lipopolysaccharide to the outer membrane of the cell.</text>
</comment>
<keyword evidence="8 10" id="KW-0443">Lipid metabolism</keyword>
<dbReference type="EC" id="2.4.1.182" evidence="2 10"/>
<dbReference type="AlphaFoldDB" id="A0A8J6NBL8"/>
<keyword evidence="4 10" id="KW-0444">Lipid biosynthesis</keyword>
<dbReference type="EMBL" id="JACNLK010000042">
    <property type="protein sequence ID" value="MBC8208505.1"/>
    <property type="molecule type" value="Genomic_DNA"/>
</dbReference>
<dbReference type="PANTHER" id="PTHR30372">
    <property type="entry name" value="LIPID-A-DISACCHARIDE SYNTHASE"/>
    <property type="match status" value="1"/>
</dbReference>
<organism evidence="11 12">
    <name type="scientific">Candidatus Desulfatifera sulfidica</name>
    <dbReference type="NCBI Taxonomy" id="2841691"/>
    <lineage>
        <taxon>Bacteria</taxon>
        <taxon>Pseudomonadati</taxon>
        <taxon>Thermodesulfobacteriota</taxon>
        <taxon>Desulfobulbia</taxon>
        <taxon>Desulfobulbales</taxon>
        <taxon>Desulfobulbaceae</taxon>
        <taxon>Candidatus Desulfatifera</taxon>
    </lineage>
</organism>
<evidence type="ECO:0000256" key="6">
    <source>
        <dbReference type="ARBA" id="ARBA00022676"/>
    </source>
</evidence>
<dbReference type="SUPFAM" id="SSF53756">
    <property type="entry name" value="UDP-Glycosyltransferase/glycogen phosphorylase"/>
    <property type="match status" value="1"/>
</dbReference>
<dbReference type="PANTHER" id="PTHR30372:SF4">
    <property type="entry name" value="LIPID-A-DISACCHARIDE SYNTHASE, MITOCHONDRIAL-RELATED"/>
    <property type="match status" value="1"/>
</dbReference>
<dbReference type="UniPathway" id="UPA00973"/>
<reference evidence="11 12" key="1">
    <citation type="submission" date="2020-08" db="EMBL/GenBank/DDBJ databases">
        <title>Bridging the membrane lipid divide: bacteria of the FCB group superphylum have the potential to synthesize archaeal ether lipids.</title>
        <authorList>
            <person name="Villanueva L."/>
            <person name="Von Meijenfeldt F.A.B."/>
            <person name="Westbye A.B."/>
            <person name="Yadav S."/>
            <person name="Hopmans E.C."/>
            <person name="Dutilh B.E."/>
            <person name="Sinninghe Damste J.S."/>
        </authorList>
    </citation>
    <scope>NUCLEOTIDE SEQUENCE [LARGE SCALE GENOMIC DNA]</scope>
    <source>
        <strain evidence="11">NIOZ-UU81</strain>
    </source>
</reference>
<comment type="pathway">
    <text evidence="10">Bacterial outer membrane biogenesis; LPS lipid A biosynthesis.</text>
</comment>
<evidence type="ECO:0000313" key="11">
    <source>
        <dbReference type="EMBL" id="MBC8208505.1"/>
    </source>
</evidence>
<evidence type="ECO:0000313" key="12">
    <source>
        <dbReference type="Proteomes" id="UP000599024"/>
    </source>
</evidence>
<evidence type="ECO:0000256" key="1">
    <source>
        <dbReference type="ARBA" id="ARBA00002056"/>
    </source>
</evidence>
<dbReference type="HAMAP" id="MF_00392">
    <property type="entry name" value="LpxB"/>
    <property type="match status" value="1"/>
</dbReference>
<gene>
    <name evidence="10 11" type="primary">lpxB</name>
    <name evidence="11" type="ORF">H8E79_04995</name>
</gene>
<keyword evidence="5 10" id="KW-0441">Lipid A biosynthesis</keyword>
<comment type="caution">
    <text evidence="11">The sequence shown here is derived from an EMBL/GenBank/DDBJ whole genome shotgun (WGS) entry which is preliminary data.</text>
</comment>
<proteinExistence type="inferred from homology"/>
<dbReference type="GO" id="GO:0016020">
    <property type="term" value="C:membrane"/>
    <property type="evidence" value="ECO:0007669"/>
    <property type="project" value="GOC"/>
</dbReference>
<dbReference type="Proteomes" id="UP000599024">
    <property type="component" value="Unassembled WGS sequence"/>
</dbReference>
<evidence type="ECO:0000256" key="2">
    <source>
        <dbReference type="ARBA" id="ARBA00012687"/>
    </source>
</evidence>
<dbReference type="InterPro" id="IPR003835">
    <property type="entry name" value="Glyco_trans_19"/>
</dbReference>
<dbReference type="GO" id="GO:0005543">
    <property type="term" value="F:phospholipid binding"/>
    <property type="evidence" value="ECO:0007669"/>
    <property type="project" value="TreeGrafter"/>
</dbReference>
<comment type="catalytic activity">
    <reaction evidence="9 10">
        <text>a lipid X + a UDP-2-N,3-O-bis[(3R)-3-hydroxyacyl]-alpha-D-glucosamine = a lipid A disaccharide + UDP + H(+)</text>
        <dbReference type="Rhea" id="RHEA:67828"/>
        <dbReference type="ChEBI" id="CHEBI:15378"/>
        <dbReference type="ChEBI" id="CHEBI:58223"/>
        <dbReference type="ChEBI" id="CHEBI:137748"/>
        <dbReference type="ChEBI" id="CHEBI:176338"/>
        <dbReference type="ChEBI" id="CHEBI:176343"/>
        <dbReference type="EC" id="2.4.1.182"/>
    </reaction>
</comment>
<dbReference type="GO" id="GO:0008915">
    <property type="term" value="F:lipid-A-disaccharide synthase activity"/>
    <property type="evidence" value="ECO:0007669"/>
    <property type="project" value="UniProtKB-UniRule"/>
</dbReference>
<name>A0A8J6NBL8_9BACT</name>
<evidence type="ECO:0000256" key="10">
    <source>
        <dbReference type="HAMAP-Rule" id="MF_00392"/>
    </source>
</evidence>
<evidence type="ECO:0000256" key="8">
    <source>
        <dbReference type="ARBA" id="ARBA00023098"/>
    </source>
</evidence>
<dbReference type="NCBIfam" id="TIGR00215">
    <property type="entry name" value="lpxB"/>
    <property type="match status" value="1"/>
</dbReference>
<keyword evidence="6 10" id="KW-0328">Glycosyltransferase</keyword>
<sequence length="383" mass="42736">MKKVMIIAGEASGDLHGAHLVRAMHAQNPDLSFSGMGGEELAAAGVDLLFDAEKIAVVGLFEVFSHFPDLLAAQKILRRWMAGERPDLLILIDFPDFNLMLARRAKKLGIPVFYYISPQVWAWRSGRVKTMAQLVDRIGVILPFEEDFYQKRGVEAHYVGHPLLDSVKVTKDRGQFCQEHGIDPERKLVCLLPGSRRREIASLLPDFLDAAFRMQSKVETPLTFLLPVAPTISDDELQVHGLKDYGDRLDIQVIRRNRYNLMAACDCALAASGTVTLELALLDVPMVVTYRVSPHTYLLGRCLIADIKHFSLVNLIADDALVPELLQDEVNPRRIEKELGRLLFDEQNAQTIRHGLALVRKRLGDAGASVRAANLALELLSTD</sequence>
<evidence type="ECO:0000256" key="3">
    <source>
        <dbReference type="ARBA" id="ARBA00020902"/>
    </source>
</evidence>
<evidence type="ECO:0000256" key="9">
    <source>
        <dbReference type="ARBA" id="ARBA00048975"/>
    </source>
</evidence>
<evidence type="ECO:0000256" key="7">
    <source>
        <dbReference type="ARBA" id="ARBA00022679"/>
    </source>
</evidence>
<evidence type="ECO:0000256" key="4">
    <source>
        <dbReference type="ARBA" id="ARBA00022516"/>
    </source>
</evidence>
<comment type="similarity">
    <text evidence="10">Belongs to the LpxB family.</text>
</comment>
<evidence type="ECO:0000256" key="5">
    <source>
        <dbReference type="ARBA" id="ARBA00022556"/>
    </source>
</evidence>
<accession>A0A8J6NBL8</accession>